<evidence type="ECO:0000313" key="8">
    <source>
        <dbReference type="EMBL" id="MDI6448583.1"/>
    </source>
</evidence>
<keyword evidence="4" id="KW-0238">DNA-binding</keyword>
<evidence type="ECO:0000259" key="6">
    <source>
        <dbReference type="Pfam" id="PF04542"/>
    </source>
</evidence>
<keyword evidence="3" id="KW-0731">Sigma factor</keyword>
<gene>
    <name evidence="8" type="ORF">QJ522_05970</name>
</gene>
<dbReference type="Proteomes" id="UP001431776">
    <property type="component" value="Unassembled WGS sequence"/>
</dbReference>
<dbReference type="InterPro" id="IPR039425">
    <property type="entry name" value="RNA_pol_sigma-70-like"/>
</dbReference>
<dbReference type="GO" id="GO:0016987">
    <property type="term" value="F:sigma factor activity"/>
    <property type="evidence" value="ECO:0007669"/>
    <property type="project" value="UniProtKB-KW"/>
</dbReference>
<dbReference type="Pfam" id="PF08281">
    <property type="entry name" value="Sigma70_r4_2"/>
    <property type="match status" value="1"/>
</dbReference>
<dbReference type="InterPro" id="IPR013249">
    <property type="entry name" value="RNA_pol_sigma70_r4_t2"/>
</dbReference>
<evidence type="ECO:0000256" key="5">
    <source>
        <dbReference type="ARBA" id="ARBA00023163"/>
    </source>
</evidence>
<dbReference type="GO" id="GO:0006352">
    <property type="term" value="P:DNA-templated transcription initiation"/>
    <property type="evidence" value="ECO:0007669"/>
    <property type="project" value="InterPro"/>
</dbReference>
<comment type="similarity">
    <text evidence="1">Belongs to the sigma-70 factor family. ECF subfamily.</text>
</comment>
<keyword evidence="9" id="KW-1185">Reference proteome</keyword>
<evidence type="ECO:0000256" key="4">
    <source>
        <dbReference type="ARBA" id="ARBA00023125"/>
    </source>
</evidence>
<evidence type="ECO:0000256" key="1">
    <source>
        <dbReference type="ARBA" id="ARBA00010641"/>
    </source>
</evidence>
<keyword evidence="5" id="KW-0804">Transcription</keyword>
<accession>A0AAW6TSB0</accession>
<evidence type="ECO:0000256" key="2">
    <source>
        <dbReference type="ARBA" id="ARBA00023015"/>
    </source>
</evidence>
<comment type="caution">
    <text evidence="8">The sequence shown here is derived from an EMBL/GenBank/DDBJ whole genome shotgun (WGS) entry which is preliminary data.</text>
</comment>
<dbReference type="AlphaFoldDB" id="A0AAW6TSB0"/>
<evidence type="ECO:0000256" key="3">
    <source>
        <dbReference type="ARBA" id="ARBA00023082"/>
    </source>
</evidence>
<reference evidence="8" key="1">
    <citation type="submission" date="2023-05" db="EMBL/GenBank/DDBJ databases">
        <title>Anaerotaeda fermentans gen. nov., sp. nov., a novel anaerobic planctomycete of the new family within the order Sedimentisphaerales isolated from Taman Peninsula, Russia.</title>
        <authorList>
            <person name="Khomyakova M.A."/>
            <person name="Merkel A.Y."/>
            <person name="Slobodkin A.I."/>
        </authorList>
    </citation>
    <scope>NUCLEOTIDE SEQUENCE</scope>
    <source>
        <strain evidence="8">M17dextr</strain>
    </source>
</reference>
<keyword evidence="2" id="KW-0805">Transcription regulation</keyword>
<evidence type="ECO:0000259" key="7">
    <source>
        <dbReference type="Pfam" id="PF08281"/>
    </source>
</evidence>
<name>A0AAW6TSB0_9BACT</name>
<sequence>MCSERVLLNKAARGCRDSLRRVYETHKDHLLTLARGLCGDRSMAEDVVHDVFVAFARGLPELRVKTNLKSYLSVSVCNRVRDLARAEIRRRRDPGRVDPGPADMVAPDIRVADAELTGRLRAALEHVPLDQREVLLLRAQAGLSFEEIARHQGISSNTARGRYRYGINKLRSLLNSEWER</sequence>
<dbReference type="RefSeq" id="WP_349243994.1">
    <property type="nucleotide sequence ID" value="NZ_JASCXX010000005.1"/>
</dbReference>
<organism evidence="8 9">
    <name type="scientific">Anaerobaca lacustris</name>
    <dbReference type="NCBI Taxonomy" id="3044600"/>
    <lineage>
        <taxon>Bacteria</taxon>
        <taxon>Pseudomonadati</taxon>
        <taxon>Planctomycetota</taxon>
        <taxon>Phycisphaerae</taxon>
        <taxon>Sedimentisphaerales</taxon>
        <taxon>Anaerobacaceae</taxon>
        <taxon>Anaerobaca</taxon>
    </lineage>
</organism>
<feature type="domain" description="RNA polymerase sigma-70 region 2" evidence="6">
    <location>
        <begin position="23"/>
        <end position="87"/>
    </location>
</feature>
<dbReference type="PANTHER" id="PTHR43133:SF8">
    <property type="entry name" value="RNA POLYMERASE SIGMA FACTOR HI_1459-RELATED"/>
    <property type="match status" value="1"/>
</dbReference>
<proteinExistence type="inferred from homology"/>
<dbReference type="EMBL" id="JASCXX010000005">
    <property type="protein sequence ID" value="MDI6448583.1"/>
    <property type="molecule type" value="Genomic_DNA"/>
</dbReference>
<dbReference type="SUPFAM" id="SSF88946">
    <property type="entry name" value="Sigma2 domain of RNA polymerase sigma factors"/>
    <property type="match status" value="1"/>
</dbReference>
<dbReference type="InterPro" id="IPR007627">
    <property type="entry name" value="RNA_pol_sigma70_r2"/>
</dbReference>
<dbReference type="NCBIfam" id="TIGR02937">
    <property type="entry name" value="sigma70-ECF"/>
    <property type="match status" value="1"/>
</dbReference>
<dbReference type="Gene3D" id="1.10.10.10">
    <property type="entry name" value="Winged helix-like DNA-binding domain superfamily/Winged helix DNA-binding domain"/>
    <property type="match status" value="1"/>
</dbReference>
<dbReference type="InterPro" id="IPR014284">
    <property type="entry name" value="RNA_pol_sigma-70_dom"/>
</dbReference>
<dbReference type="InterPro" id="IPR013324">
    <property type="entry name" value="RNA_pol_sigma_r3/r4-like"/>
</dbReference>
<dbReference type="Pfam" id="PF04542">
    <property type="entry name" value="Sigma70_r2"/>
    <property type="match status" value="1"/>
</dbReference>
<feature type="domain" description="RNA polymerase sigma factor 70 region 4 type 2" evidence="7">
    <location>
        <begin position="119"/>
        <end position="163"/>
    </location>
</feature>
<dbReference type="Gene3D" id="1.10.1740.10">
    <property type="match status" value="1"/>
</dbReference>
<dbReference type="InterPro" id="IPR013325">
    <property type="entry name" value="RNA_pol_sigma_r2"/>
</dbReference>
<dbReference type="GO" id="GO:0003677">
    <property type="term" value="F:DNA binding"/>
    <property type="evidence" value="ECO:0007669"/>
    <property type="project" value="UniProtKB-KW"/>
</dbReference>
<evidence type="ECO:0000313" key="9">
    <source>
        <dbReference type="Proteomes" id="UP001431776"/>
    </source>
</evidence>
<dbReference type="InterPro" id="IPR036388">
    <property type="entry name" value="WH-like_DNA-bd_sf"/>
</dbReference>
<protein>
    <submittedName>
        <fullName evidence="8">Sigma-70 family RNA polymerase sigma factor</fullName>
    </submittedName>
</protein>
<dbReference type="SUPFAM" id="SSF88659">
    <property type="entry name" value="Sigma3 and sigma4 domains of RNA polymerase sigma factors"/>
    <property type="match status" value="1"/>
</dbReference>
<dbReference type="PANTHER" id="PTHR43133">
    <property type="entry name" value="RNA POLYMERASE ECF-TYPE SIGMA FACTO"/>
    <property type="match status" value="1"/>
</dbReference>